<dbReference type="RefSeq" id="WP_311834916.1">
    <property type="nucleotide sequence ID" value="NZ_JARQBJ010000001.1"/>
</dbReference>
<gene>
    <name evidence="1" type="ORF">P7H43_01640</name>
</gene>
<comment type="caution">
    <text evidence="1">The sequence shown here is derived from an EMBL/GenBank/DDBJ whole genome shotgun (WGS) entry which is preliminary data.</text>
</comment>
<dbReference type="Proteomes" id="UP001256711">
    <property type="component" value="Unassembled WGS sequence"/>
</dbReference>
<accession>A0AAW8TVY4</accession>
<dbReference type="Pfam" id="PF23857">
    <property type="entry name" value="Phage_TAC_19"/>
    <property type="match status" value="1"/>
</dbReference>
<reference evidence="1" key="1">
    <citation type="submission" date="2023-03" db="EMBL/GenBank/DDBJ databases">
        <authorList>
            <person name="Shen W."/>
            <person name="Cai J."/>
        </authorList>
    </citation>
    <scope>NUCLEOTIDE SEQUENCE</scope>
    <source>
        <strain evidence="1">B226-2</strain>
    </source>
</reference>
<evidence type="ECO:0000313" key="1">
    <source>
        <dbReference type="EMBL" id="MDT2809194.1"/>
    </source>
</evidence>
<dbReference type="InterPro" id="IPR057006">
    <property type="entry name" value="Phage_TAC_19"/>
</dbReference>
<evidence type="ECO:0000313" key="2">
    <source>
        <dbReference type="Proteomes" id="UP001256711"/>
    </source>
</evidence>
<protein>
    <recommendedName>
        <fullName evidence="3">Phage protein</fullName>
    </recommendedName>
</protein>
<dbReference type="EMBL" id="JARQBJ010000001">
    <property type="protein sequence ID" value="MDT2809194.1"/>
    <property type="molecule type" value="Genomic_DNA"/>
</dbReference>
<proteinExistence type="predicted"/>
<name>A0AAW8TVY4_9ENTE</name>
<dbReference type="NCBIfam" id="NF047360">
    <property type="entry name" value="tail_chap_PVL"/>
    <property type="match status" value="1"/>
</dbReference>
<evidence type="ECO:0008006" key="3">
    <source>
        <dbReference type="Google" id="ProtNLM"/>
    </source>
</evidence>
<dbReference type="AlphaFoldDB" id="A0AAW8TVY4"/>
<sequence length="114" mass="13057">MTEIRLDLMVEGKKRTYTQDFVPYRKALDYSEGEAKLWKKQGNKTTEPSAIDLAKYRADFVAGLFEDQDLTGDMIIDGIDSENKDVIMDIVLYRVLGYEKPTEDEVEADPKAEI</sequence>
<organism evidence="1 2">
    <name type="scientific">Enterococcus asini</name>
    <dbReference type="NCBI Taxonomy" id="57732"/>
    <lineage>
        <taxon>Bacteria</taxon>
        <taxon>Bacillati</taxon>
        <taxon>Bacillota</taxon>
        <taxon>Bacilli</taxon>
        <taxon>Lactobacillales</taxon>
        <taxon>Enterococcaceae</taxon>
        <taxon>Enterococcus</taxon>
    </lineage>
</organism>